<comment type="caution">
    <text evidence="3">The sequence shown here is derived from an EMBL/GenBank/DDBJ whole genome shotgun (WGS) entry which is preliminary data.</text>
</comment>
<dbReference type="PANTHER" id="PTHR33620:SF1">
    <property type="entry name" value="UREASE ACCESSORY PROTEIN F"/>
    <property type="match status" value="1"/>
</dbReference>
<evidence type="ECO:0000313" key="4">
    <source>
        <dbReference type="Proteomes" id="UP001596540"/>
    </source>
</evidence>
<keyword evidence="1" id="KW-0996">Nickel insertion</keyword>
<proteinExistence type="predicted"/>
<gene>
    <name evidence="3" type="ORF">ACFQRF_17590</name>
</gene>
<evidence type="ECO:0000313" key="3">
    <source>
        <dbReference type="EMBL" id="MFC7329548.1"/>
    </source>
</evidence>
<keyword evidence="4" id="KW-1185">Reference proteome</keyword>
<dbReference type="InterPro" id="IPR002639">
    <property type="entry name" value="UreF"/>
</dbReference>
<dbReference type="InterPro" id="IPR038277">
    <property type="entry name" value="UreF_sf"/>
</dbReference>
<organism evidence="3 4">
    <name type="scientific">Marinactinospora rubrisoli</name>
    <dbReference type="NCBI Taxonomy" id="2715399"/>
    <lineage>
        <taxon>Bacteria</taxon>
        <taxon>Bacillati</taxon>
        <taxon>Actinomycetota</taxon>
        <taxon>Actinomycetes</taxon>
        <taxon>Streptosporangiales</taxon>
        <taxon>Nocardiopsidaceae</taxon>
        <taxon>Marinactinospora</taxon>
    </lineage>
</organism>
<dbReference type="Gene3D" id="1.10.4190.10">
    <property type="entry name" value="Urease accessory protein UreF"/>
    <property type="match status" value="1"/>
</dbReference>
<evidence type="ECO:0000256" key="2">
    <source>
        <dbReference type="ARBA" id="ARBA00023186"/>
    </source>
</evidence>
<dbReference type="Proteomes" id="UP001596540">
    <property type="component" value="Unassembled WGS sequence"/>
</dbReference>
<sequence length="244" mass="24555">MADEDRPGAAERPSSGDGTGALGALLLADARLPTGGHAHSATLEGAVAAGLAAEQVPAYIRARLRTVARTEAAAAVLALRAGRGRPVDYGPVQAALAARTPSAPLRAASASLGRGLTRLARALRPGHPAVAALATATAATPGLRPLRPVVLGALGAALGLTEAQTARAVLYDDAQTVTAAALKLHPGDPLATVRWVVDATDHIEAAVRAAVAVTAPVGLPARSAPLIDQWAAEHAQSTRRLFVA</sequence>
<accession>A0ABW2KJI8</accession>
<dbReference type="EMBL" id="JBHTBH010000008">
    <property type="protein sequence ID" value="MFC7329548.1"/>
    <property type="molecule type" value="Genomic_DNA"/>
</dbReference>
<keyword evidence="2" id="KW-0143">Chaperone</keyword>
<evidence type="ECO:0000256" key="1">
    <source>
        <dbReference type="ARBA" id="ARBA00022988"/>
    </source>
</evidence>
<protein>
    <submittedName>
        <fullName evidence="3">Urease accessory protein UreF</fullName>
    </submittedName>
</protein>
<reference evidence="4" key="1">
    <citation type="journal article" date="2019" name="Int. J. Syst. Evol. Microbiol.">
        <title>The Global Catalogue of Microorganisms (GCM) 10K type strain sequencing project: providing services to taxonomists for standard genome sequencing and annotation.</title>
        <authorList>
            <consortium name="The Broad Institute Genomics Platform"/>
            <consortium name="The Broad Institute Genome Sequencing Center for Infectious Disease"/>
            <person name="Wu L."/>
            <person name="Ma J."/>
        </authorList>
    </citation>
    <scope>NUCLEOTIDE SEQUENCE [LARGE SCALE GENOMIC DNA]</scope>
    <source>
        <strain evidence="4">CGMCC 4.7382</strain>
    </source>
</reference>
<dbReference type="RefSeq" id="WP_379872198.1">
    <property type="nucleotide sequence ID" value="NZ_JBHTBH010000008.1"/>
</dbReference>
<dbReference type="Pfam" id="PF01730">
    <property type="entry name" value="UreF"/>
    <property type="match status" value="1"/>
</dbReference>
<name>A0ABW2KJI8_9ACTN</name>
<dbReference type="PANTHER" id="PTHR33620">
    <property type="entry name" value="UREASE ACCESSORY PROTEIN F"/>
    <property type="match status" value="1"/>
</dbReference>